<proteinExistence type="predicted"/>
<name>A0A1H4U653_PSEAG</name>
<accession>A0A1H4U653</accession>
<protein>
    <submittedName>
        <fullName evidence="1">Uncharacterized protein</fullName>
    </submittedName>
</protein>
<organism evidence="1 2">
    <name type="scientific">Pseudomonas anguilliseptica</name>
    <dbReference type="NCBI Taxonomy" id="53406"/>
    <lineage>
        <taxon>Bacteria</taxon>
        <taxon>Pseudomonadati</taxon>
        <taxon>Pseudomonadota</taxon>
        <taxon>Gammaproteobacteria</taxon>
        <taxon>Pseudomonadales</taxon>
        <taxon>Pseudomonadaceae</taxon>
        <taxon>Pseudomonas</taxon>
    </lineage>
</organism>
<gene>
    <name evidence="1" type="ORF">SAMN05421553_1193</name>
</gene>
<dbReference type="EMBL" id="FNSC01000001">
    <property type="protein sequence ID" value="SEC64187.1"/>
    <property type="molecule type" value="Genomic_DNA"/>
</dbReference>
<evidence type="ECO:0000313" key="1">
    <source>
        <dbReference type="EMBL" id="SEC64187.1"/>
    </source>
</evidence>
<keyword evidence="2" id="KW-1185">Reference proteome</keyword>
<reference evidence="2" key="1">
    <citation type="submission" date="2016-10" db="EMBL/GenBank/DDBJ databases">
        <authorList>
            <person name="Varghese N."/>
            <person name="Submissions S."/>
        </authorList>
    </citation>
    <scope>NUCLEOTIDE SEQUENCE [LARGE SCALE GENOMIC DNA]</scope>
    <source>
        <strain evidence="2">DSM 12111</strain>
    </source>
</reference>
<sequence length="33" mass="3738">MKRKRSIDPTSLWRGFAFYSGVVGWQFQGSSAS</sequence>
<dbReference type="Proteomes" id="UP000242849">
    <property type="component" value="Unassembled WGS sequence"/>
</dbReference>
<evidence type="ECO:0000313" key="2">
    <source>
        <dbReference type="Proteomes" id="UP000242849"/>
    </source>
</evidence>
<dbReference type="AlphaFoldDB" id="A0A1H4U653"/>